<name>A0AAV3QKY7_LITER</name>
<evidence type="ECO:0000313" key="3">
    <source>
        <dbReference type="Proteomes" id="UP001454036"/>
    </source>
</evidence>
<dbReference type="EMBL" id="BAABME010004857">
    <property type="protein sequence ID" value="GAA0163813.1"/>
    <property type="molecule type" value="Genomic_DNA"/>
</dbReference>
<accession>A0AAV3QKY7</accession>
<sequence>MEIDPPIVNVKAQKGKEQKLKAKGLKTPVSIDVSKRSVTTSIKDSKGKTAESSIISKENVENNFGSSVAGDVSVSCAEDTMTENGEGPSTEGLGVNVDTSIKDSVDGMKDSTSLGGDVLQPSVNDKSH</sequence>
<keyword evidence="3" id="KW-1185">Reference proteome</keyword>
<organism evidence="2 3">
    <name type="scientific">Lithospermum erythrorhizon</name>
    <name type="common">Purple gromwell</name>
    <name type="synonym">Lithospermum officinale var. erythrorhizon</name>
    <dbReference type="NCBI Taxonomy" id="34254"/>
    <lineage>
        <taxon>Eukaryota</taxon>
        <taxon>Viridiplantae</taxon>
        <taxon>Streptophyta</taxon>
        <taxon>Embryophyta</taxon>
        <taxon>Tracheophyta</taxon>
        <taxon>Spermatophyta</taxon>
        <taxon>Magnoliopsida</taxon>
        <taxon>eudicotyledons</taxon>
        <taxon>Gunneridae</taxon>
        <taxon>Pentapetalae</taxon>
        <taxon>asterids</taxon>
        <taxon>lamiids</taxon>
        <taxon>Boraginales</taxon>
        <taxon>Boraginaceae</taxon>
        <taxon>Boraginoideae</taxon>
        <taxon>Lithospermeae</taxon>
        <taxon>Lithospermum</taxon>
    </lineage>
</organism>
<gene>
    <name evidence="2" type="ORF">LIER_19591</name>
</gene>
<evidence type="ECO:0000256" key="1">
    <source>
        <dbReference type="SAM" id="MobiDB-lite"/>
    </source>
</evidence>
<feature type="compositionally biased region" description="Basic and acidic residues" evidence="1">
    <location>
        <begin position="100"/>
        <end position="109"/>
    </location>
</feature>
<dbReference type="Proteomes" id="UP001454036">
    <property type="component" value="Unassembled WGS sequence"/>
</dbReference>
<feature type="region of interest" description="Disordered" evidence="1">
    <location>
        <begin position="77"/>
        <end position="128"/>
    </location>
</feature>
<dbReference type="AlphaFoldDB" id="A0AAV3QKY7"/>
<reference evidence="2 3" key="1">
    <citation type="submission" date="2024-01" db="EMBL/GenBank/DDBJ databases">
        <title>The complete chloroplast genome sequence of Lithospermum erythrorhizon: insights into the phylogenetic relationship among Boraginaceae species and the maternal lineages of purple gromwells.</title>
        <authorList>
            <person name="Okada T."/>
            <person name="Watanabe K."/>
        </authorList>
    </citation>
    <scope>NUCLEOTIDE SEQUENCE [LARGE SCALE GENOMIC DNA]</scope>
</reference>
<comment type="caution">
    <text evidence="2">The sequence shown here is derived from an EMBL/GenBank/DDBJ whole genome shotgun (WGS) entry which is preliminary data.</text>
</comment>
<evidence type="ECO:0000313" key="2">
    <source>
        <dbReference type="EMBL" id="GAA0163813.1"/>
    </source>
</evidence>
<protein>
    <submittedName>
        <fullName evidence="2">Uncharacterized protein</fullName>
    </submittedName>
</protein>
<proteinExistence type="predicted"/>